<accession>A0A8J4ADX5</accession>
<dbReference type="EMBL" id="BOPO01000077">
    <property type="protein sequence ID" value="GIL28789.1"/>
    <property type="molecule type" value="Genomic_DNA"/>
</dbReference>
<reference evidence="2" key="1">
    <citation type="journal article" date="2021" name="Int. J. Syst. Evol. Microbiol.">
        <title>Actinocatenispora comari sp. nov., an endophytic actinomycete isolated from aerial parts of Comarum salesowianum.</title>
        <authorList>
            <person name="Oyunbileg N."/>
            <person name="Iizaka Y."/>
            <person name="Hamada M."/>
            <person name="Davaapurev B.O."/>
            <person name="Fukumoto A."/>
            <person name="Tsetseg B."/>
            <person name="Kato F."/>
            <person name="Tamura T."/>
            <person name="Batkhuu J."/>
            <person name="Anzai Y."/>
        </authorList>
    </citation>
    <scope>NUCLEOTIDE SEQUENCE [LARGE SCALE GENOMIC DNA]</scope>
    <source>
        <strain evidence="2">NUM-2625</strain>
    </source>
</reference>
<gene>
    <name evidence="1" type="ORF">NUM_40430</name>
</gene>
<sequence length="87" mass="9558">MSDKGIEHWLDRIGRLTTVQLSVEGELQEALWYAHHAGADLPTLARAAERTEEQVAEAIAEVDPAELGDPDEPAVEWLYSRGGAIYA</sequence>
<comment type="caution">
    <text evidence="1">The sequence shown here is derived from an EMBL/GenBank/DDBJ whole genome shotgun (WGS) entry which is preliminary data.</text>
</comment>
<organism evidence="1 2">
    <name type="scientific">Actinocatenispora comari</name>
    <dbReference type="NCBI Taxonomy" id="2807577"/>
    <lineage>
        <taxon>Bacteria</taxon>
        <taxon>Bacillati</taxon>
        <taxon>Actinomycetota</taxon>
        <taxon>Actinomycetes</taxon>
        <taxon>Micromonosporales</taxon>
        <taxon>Micromonosporaceae</taxon>
        <taxon>Actinocatenispora</taxon>
    </lineage>
</organism>
<name>A0A8J4ADX5_9ACTN</name>
<dbReference type="Proteomes" id="UP000614996">
    <property type="component" value="Unassembled WGS sequence"/>
</dbReference>
<keyword evidence="2" id="KW-1185">Reference proteome</keyword>
<evidence type="ECO:0000313" key="2">
    <source>
        <dbReference type="Proteomes" id="UP000614996"/>
    </source>
</evidence>
<dbReference type="AlphaFoldDB" id="A0A8J4ADX5"/>
<dbReference type="RefSeq" id="WP_207126502.1">
    <property type="nucleotide sequence ID" value="NZ_BOPO01000077.1"/>
</dbReference>
<protein>
    <submittedName>
        <fullName evidence="1">Uncharacterized protein</fullName>
    </submittedName>
</protein>
<evidence type="ECO:0000313" key="1">
    <source>
        <dbReference type="EMBL" id="GIL28789.1"/>
    </source>
</evidence>
<proteinExistence type="predicted"/>